<dbReference type="AlphaFoldDB" id="A0A417YLD2"/>
<evidence type="ECO:0000313" key="2">
    <source>
        <dbReference type="EMBL" id="RHW34153.1"/>
    </source>
</evidence>
<evidence type="ECO:0000313" key="3">
    <source>
        <dbReference type="Proteomes" id="UP000284416"/>
    </source>
</evidence>
<reference evidence="2 3" key="1">
    <citation type="journal article" date="2017" name="Int. J. Syst. Evol. Microbiol.">
        <title>Bacillus notoginsengisoli sp. nov., a novel bacterium isolated from the rhizosphere of Panax notoginseng.</title>
        <authorList>
            <person name="Zhang M.Y."/>
            <person name="Cheng J."/>
            <person name="Cai Y."/>
            <person name="Zhang T.Y."/>
            <person name="Wu Y.Y."/>
            <person name="Manikprabhu D."/>
            <person name="Li W.J."/>
            <person name="Zhang Y.X."/>
        </authorList>
    </citation>
    <scope>NUCLEOTIDE SEQUENCE [LARGE SCALE GENOMIC DNA]</scope>
    <source>
        <strain evidence="2 3">JCM 30743</strain>
    </source>
</reference>
<keyword evidence="1" id="KW-0812">Transmembrane</keyword>
<keyword evidence="1" id="KW-1133">Transmembrane helix</keyword>
<dbReference type="Proteomes" id="UP000284416">
    <property type="component" value="Unassembled WGS sequence"/>
</dbReference>
<dbReference type="OrthoDB" id="2942710at2"/>
<accession>A0A417YLD2</accession>
<feature type="transmembrane region" description="Helical" evidence="1">
    <location>
        <begin position="43"/>
        <end position="62"/>
    </location>
</feature>
<organism evidence="2 3">
    <name type="scientific">Neobacillus notoginsengisoli</name>
    <dbReference type="NCBI Taxonomy" id="1578198"/>
    <lineage>
        <taxon>Bacteria</taxon>
        <taxon>Bacillati</taxon>
        <taxon>Bacillota</taxon>
        <taxon>Bacilli</taxon>
        <taxon>Bacillales</taxon>
        <taxon>Bacillaceae</taxon>
        <taxon>Neobacillus</taxon>
    </lineage>
</organism>
<feature type="transmembrane region" description="Helical" evidence="1">
    <location>
        <begin position="6"/>
        <end position="22"/>
    </location>
</feature>
<dbReference type="EMBL" id="QWEG01000015">
    <property type="protein sequence ID" value="RHW34153.1"/>
    <property type="molecule type" value="Genomic_DNA"/>
</dbReference>
<gene>
    <name evidence="2" type="ORF">D1B31_19835</name>
</gene>
<sequence length="75" mass="8426">MVLLEQLSIVSLFVHIFIDFHYKLIDKIKYQQMVGGLRLAKRILIILPVTASSLGLGVAVYASPVNQKISQELDE</sequence>
<evidence type="ECO:0000256" key="1">
    <source>
        <dbReference type="SAM" id="Phobius"/>
    </source>
</evidence>
<protein>
    <submittedName>
        <fullName evidence="2">Uncharacterized protein</fullName>
    </submittedName>
</protein>
<keyword evidence="3" id="KW-1185">Reference proteome</keyword>
<keyword evidence="1" id="KW-0472">Membrane</keyword>
<comment type="caution">
    <text evidence="2">The sequence shown here is derived from an EMBL/GenBank/DDBJ whole genome shotgun (WGS) entry which is preliminary data.</text>
</comment>
<dbReference type="RefSeq" id="WP_118923688.1">
    <property type="nucleotide sequence ID" value="NZ_QWEG01000015.1"/>
</dbReference>
<proteinExistence type="predicted"/>
<name>A0A417YLD2_9BACI</name>